<dbReference type="GO" id="GO:0003677">
    <property type="term" value="F:DNA binding"/>
    <property type="evidence" value="ECO:0007669"/>
    <property type="project" value="UniProtKB-KW"/>
</dbReference>
<accession>A0A915YD90</accession>
<proteinExistence type="inferred from homology"/>
<dbReference type="GO" id="GO:0006310">
    <property type="term" value="P:DNA recombination"/>
    <property type="evidence" value="ECO:0007669"/>
    <property type="project" value="UniProtKB-KW"/>
</dbReference>
<dbReference type="InterPro" id="IPR025269">
    <property type="entry name" value="SAM-like_dom"/>
</dbReference>
<dbReference type="InterPro" id="IPR013762">
    <property type="entry name" value="Integrase-like_cat_sf"/>
</dbReference>
<evidence type="ECO:0000313" key="5">
    <source>
        <dbReference type="EMBL" id="BDS10935.1"/>
    </source>
</evidence>
<dbReference type="InterPro" id="IPR035386">
    <property type="entry name" value="Arm-DNA-bind_5"/>
</dbReference>
<dbReference type="Pfam" id="PF17293">
    <property type="entry name" value="Arm-DNA-bind_5"/>
    <property type="match status" value="1"/>
</dbReference>
<evidence type="ECO:0000256" key="2">
    <source>
        <dbReference type="ARBA" id="ARBA00023125"/>
    </source>
</evidence>
<protein>
    <submittedName>
        <fullName evidence="5">Site-specific integrase</fullName>
    </submittedName>
</protein>
<dbReference type="InterPro" id="IPR002104">
    <property type="entry name" value="Integrase_catalytic"/>
</dbReference>
<dbReference type="Proteomes" id="UP001060919">
    <property type="component" value="Chromosome"/>
</dbReference>
<evidence type="ECO:0000256" key="1">
    <source>
        <dbReference type="ARBA" id="ARBA00008857"/>
    </source>
</evidence>
<dbReference type="InterPro" id="IPR050090">
    <property type="entry name" value="Tyrosine_recombinase_XerCD"/>
</dbReference>
<dbReference type="EMBL" id="AP026867">
    <property type="protein sequence ID" value="BDS10935.1"/>
    <property type="molecule type" value="Genomic_DNA"/>
</dbReference>
<evidence type="ECO:0000259" key="4">
    <source>
        <dbReference type="PROSITE" id="PS51898"/>
    </source>
</evidence>
<dbReference type="Gene3D" id="1.10.443.10">
    <property type="entry name" value="Intergrase catalytic core"/>
    <property type="match status" value="1"/>
</dbReference>
<keyword evidence="3" id="KW-0233">DNA recombination</keyword>
<name>A0A915YD90_9BACT</name>
<keyword evidence="2" id="KW-0238">DNA-binding</keyword>
<dbReference type="KEGG" id="aup:AsAng_0016450"/>
<dbReference type="PANTHER" id="PTHR30349">
    <property type="entry name" value="PHAGE INTEGRASE-RELATED"/>
    <property type="match status" value="1"/>
</dbReference>
<dbReference type="Pfam" id="PF13102">
    <property type="entry name" value="Phage_int_SAM_5"/>
    <property type="match status" value="1"/>
</dbReference>
<keyword evidence="6" id="KW-1185">Reference proteome</keyword>
<dbReference type="PROSITE" id="PS51898">
    <property type="entry name" value="TYR_RECOMBINASE"/>
    <property type="match status" value="1"/>
</dbReference>
<evidence type="ECO:0000313" key="6">
    <source>
        <dbReference type="Proteomes" id="UP001060919"/>
    </source>
</evidence>
<dbReference type="GO" id="GO:0015074">
    <property type="term" value="P:DNA integration"/>
    <property type="evidence" value="ECO:0007669"/>
    <property type="project" value="InterPro"/>
</dbReference>
<dbReference type="SUPFAM" id="SSF56349">
    <property type="entry name" value="DNA breaking-rejoining enzymes"/>
    <property type="match status" value="1"/>
</dbReference>
<gene>
    <name evidence="5" type="ORF">AsAng_0016450</name>
</gene>
<dbReference type="InterPro" id="IPR011010">
    <property type="entry name" value="DNA_brk_join_enz"/>
</dbReference>
<dbReference type="PANTHER" id="PTHR30349:SF64">
    <property type="entry name" value="PROPHAGE INTEGRASE INTD-RELATED"/>
    <property type="match status" value="1"/>
</dbReference>
<reference evidence="5" key="1">
    <citation type="submission" date="2022-09" db="EMBL/GenBank/DDBJ databases">
        <title>Aureispira anguillicida sp. nov., isolated from Leptocephalus of Japanese eel Anguilla japonica.</title>
        <authorList>
            <person name="Yuasa K."/>
            <person name="Mekata T."/>
            <person name="Ikunari K."/>
        </authorList>
    </citation>
    <scope>NUCLEOTIDE SEQUENCE</scope>
    <source>
        <strain evidence="5">EL160426</strain>
    </source>
</reference>
<comment type="similarity">
    <text evidence="1">Belongs to the 'phage' integrase family.</text>
</comment>
<dbReference type="Pfam" id="PF00589">
    <property type="entry name" value="Phage_integrase"/>
    <property type="match status" value="1"/>
</dbReference>
<dbReference type="AlphaFoldDB" id="A0A915YD90"/>
<dbReference type="Gene3D" id="1.10.150.130">
    <property type="match status" value="1"/>
</dbReference>
<organism evidence="5 6">
    <name type="scientific">Aureispira anguillae</name>
    <dbReference type="NCBI Taxonomy" id="2864201"/>
    <lineage>
        <taxon>Bacteria</taxon>
        <taxon>Pseudomonadati</taxon>
        <taxon>Bacteroidota</taxon>
        <taxon>Saprospiria</taxon>
        <taxon>Saprospirales</taxon>
        <taxon>Saprospiraceae</taxon>
        <taxon>Aureispira</taxon>
    </lineage>
</organism>
<feature type="domain" description="Tyr recombinase" evidence="4">
    <location>
        <begin position="204"/>
        <end position="383"/>
    </location>
</feature>
<sequence>MIQFTISHNFKNRLKKDGTAPVQIRAYHNKARKYIPTGIFVTPAQWSKKYNKVIDHPNALQYNAEIRRQLDELEAYALEWIKKHGAMTLEQLDSYFNYGNVQSFTEFWEYELAQDTKLEKITKKKHRTALNYWKGFQKDVKFSELTYSLIHDFDTYLYAHKLHVNTVYTHHKQVKKYINLAIRKDLLDSNKNPYLKFKAKTVPTERLVLSEEEVKKIEALTFREEESYLDLIRDMFLFSCYTGLRFSDTCAISYEDINHSEEGMVLNIVAKKTSKQLLLPLYKLYECKPEAIINKYRAEVLYDRGLVFHKYSNQYFNRALKKLAKRAGIQKAITSHVARHTFATNLASKVPIHILKAILQHSKIETTMVYLHLSNKLVNDALDKVDW</sequence>
<dbReference type="InterPro" id="IPR010998">
    <property type="entry name" value="Integrase_recombinase_N"/>
</dbReference>
<dbReference type="CDD" id="cd01185">
    <property type="entry name" value="INTN1_C_like"/>
    <property type="match status" value="1"/>
</dbReference>
<evidence type="ECO:0000256" key="3">
    <source>
        <dbReference type="ARBA" id="ARBA00023172"/>
    </source>
</evidence>
<dbReference type="RefSeq" id="WP_264792168.1">
    <property type="nucleotide sequence ID" value="NZ_AP026867.1"/>
</dbReference>